<proteinExistence type="predicted"/>
<protein>
    <submittedName>
        <fullName evidence="1">Uncharacterized protein</fullName>
    </submittedName>
</protein>
<name>A0AA88HRF8_ARTSF</name>
<comment type="caution">
    <text evidence="1">The sequence shown here is derived from an EMBL/GenBank/DDBJ whole genome shotgun (WGS) entry which is preliminary data.</text>
</comment>
<evidence type="ECO:0000313" key="2">
    <source>
        <dbReference type="Proteomes" id="UP001187531"/>
    </source>
</evidence>
<organism evidence="1 2">
    <name type="scientific">Artemia franciscana</name>
    <name type="common">Brine shrimp</name>
    <name type="synonym">Artemia sanfranciscana</name>
    <dbReference type="NCBI Taxonomy" id="6661"/>
    <lineage>
        <taxon>Eukaryota</taxon>
        <taxon>Metazoa</taxon>
        <taxon>Ecdysozoa</taxon>
        <taxon>Arthropoda</taxon>
        <taxon>Crustacea</taxon>
        <taxon>Branchiopoda</taxon>
        <taxon>Anostraca</taxon>
        <taxon>Artemiidae</taxon>
        <taxon>Artemia</taxon>
    </lineage>
</organism>
<dbReference type="AlphaFoldDB" id="A0AA88HRF8"/>
<sequence>MWSVFKIYVYIWMEKGSTSILPDDEKPKYVFNEAKKMWIDVENPHEETETPALPLRSTFAGQPEAAQSIIKNPIATGDSLKNKRVQAKTSKRTVCGPFLFPASVNHLNQLKSRDVLL</sequence>
<dbReference type="EMBL" id="JAVRJZ010000016">
    <property type="protein sequence ID" value="KAK2710476.1"/>
    <property type="molecule type" value="Genomic_DNA"/>
</dbReference>
<keyword evidence="2" id="KW-1185">Reference proteome</keyword>
<gene>
    <name evidence="1" type="ORF">QYM36_011864</name>
</gene>
<accession>A0AA88HRF8</accession>
<evidence type="ECO:0000313" key="1">
    <source>
        <dbReference type="EMBL" id="KAK2710476.1"/>
    </source>
</evidence>
<dbReference type="Proteomes" id="UP001187531">
    <property type="component" value="Unassembled WGS sequence"/>
</dbReference>
<reference evidence="1" key="1">
    <citation type="submission" date="2023-07" db="EMBL/GenBank/DDBJ databases">
        <title>Chromosome-level genome assembly of Artemia franciscana.</title>
        <authorList>
            <person name="Jo E."/>
        </authorList>
    </citation>
    <scope>NUCLEOTIDE SEQUENCE</scope>
    <source>
        <tissue evidence="1">Whole body</tissue>
    </source>
</reference>